<reference evidence="3" key="2">
    <citation type="submission" date="2020-05" db="UniProtKB">
        <authorList>
            <consortium name="EnsemblMetazoa"/>
        </authorList>
    </citation>
    <scope>IDENTIFICATION</scope>
    <source>
        <strain evidence="3">MINIMUS1</strain>
    </source>
</reference>
<accession>A0A182WB46</accession>
<feature type="region of interest" description="Disordered" evidence="1">
    <location>
        <begin position="1"/>
        <end position="27"/>
    </location>
</feature>
<evidence type="ECO:0000313" key="4">
    <source>
        <dbReference type="Proteomes" id="UP000075920"/>
    </source>
</evidence>
<name>A0A182WB46_9DIPT</name>
<dbReference type="Pfam" id="PF16064">
    <property type="entry name" value="DUF4806"/>
    <property type="match status" value="1"/>
</dbReference>
<keyword evidence="4" id="KW-1185">Reference proteome</keyword>
<protein>
    <submittedName>
        <fullName evidence="3">DUF4806 domain-containing protein</fullName>
    </submittedName>
</protein>
<sequence>MDRQIKKSVAPTQQKPETQDPQDELDYESDDVMIEFIKVECGRNPEADPFISNVDIQEGELLSEQDYPVVKMRTKKEKPSQKTRLSYGDMSGRERKVPSARDHSISTSLKSKSIKTVERATTFTEATTEDQSLASLCTRTEQRLNNIEASLVEINGKLDSLGDQFQCILENVTMPSKKQRTVIDIGFEKIDSLEQLEKFNEDLSQSEYEGKIMQWLESNIIDERSDYRMTDALDMLFTRNFLTYCSWTGIGKGSQKIAMMQMTNVTKLFQRIGTTMTVVVNHKRVAVFFMKKLKNACKRALAKGVRTTAPPSATPSSLEC</sequence>
<evidence type="ECO:0000256" key="1">
    <source>
        <dbReference type="SAM" id="MobiDB-lite"/>
    </source>
</evidence>
<feature type="domain" description="DUF4806" evidence="2">
    <location>
        <begin position="190"/>
        <end position="271"/>
    </location>
</feature>
<dbReference type="Proteomes" id="UP000075920">
    <property type="component" value="Unassembled WGS sequence"/>
</dbReference>
<feature type="compositionally biased region" description="Basic and acidic residues" evidence="1">
    <location>
        <begin position="91"/>
        <end position="104"/>
    </location>
</feature>
<dbReference type="STRING" id="112268.A0A182WB46"/>
<proteinExistence type="predicted"/>
<organism evidence="3 4">
    <name type="scientific">Anopheles minimus</name>
    <dbReference type="NCBI Taxonomy" id="112268"/>
    <lineage>
        <taxon>Eukaryota</taxon>
        <taxon>Metazoa</taxon>
        <taxon>Ecdysozoa</taxon>
        <taxon>Arthropoda</taxon>
        <taxon>Hexapoda</taxon>
        <taxon>Insecta</taxon>
        <taxon>Pterygota</taxon>
        <taxon>Neoptera</taxon>
        <taxon>Endopterygota</taxon>
        <taxon>Diptera</taxon>
        <taxon>Nematocera</taxon>
        <taxon>Culicoidea</taxon>
        <taxon>Culicidae</taxon>
        <taxon>Anophelinae</taxon>
        <taxon>Anopheles</taxon>
    </lineage>
</organism>
<evidence type="ECO:0000313" key="3">
    <source>
        <dbReference type="EnsemblMetazoa" id="AMIN007574-PA"/>
    </source>
</evidence>
<dbReference type="EnsemblMetazoa" id="AMIN007574-RA">
    <property type="protein sequence ID" value="AMIN007574-PA"/>
    <property type="gene ID" value="AMIN007574"/>
</dbReference>
<reference evidence="4" key="1">
    <citation type="submission" date="2013-03" db="EMBL/GenBank/DDBJ databases">
        <title>The Genome Sequence of Anopheles minimus MINIMUS1.</title>
        <authorList>
            <consortium name="The Broad Institute Genomics Platform"/>
            <person name="Neafsey D.E."/>
            <person name="Walton C."/>
            <person name="Walker B."/>
            <person name="Young S.K."/>
            <person name="Zeng Q."/>
            <person name="Gargeya S."/>
            <person name="Fitzgerald M."/>
            <person name="Haas B."/>
            <person name="Abouelleil A."/>
            <person name="Allen A.W."/>
            <person name="Alvarado L."/>
            <person name="Arachchi H.M."/>
            <person name="Berlin A.M."/>
            <person name="Chapman S.B."/>
            <person name="Gainer-Dewar J."/>
            <person name="Goldberg J."/>
            <person name="Griggs A."/>
            <person name="Gujja S."/>
            <person name="Hansen M."/>
            <person name="Howarth C."/>
            <person name="Imamovic A."/>
            <person name="Ireland A."/>
            <person name="Larimer J."/>
            <person name="McCowan C."/>
            <person name="Murphy C."/>
            <person name="Pearson M."/>
            <person name="Poon T.W."/>
            <person name="Priest M."/>
            <person name="Roberts A."/>
            <person name="Saif S."/>
            <person name="Shea T."/>
            <person name="Sisk P."/>
            <person name="Sykes S."/>
            <person name="Wortman J."/>
            <person name="Nusbaum C."/>
            <person name="Birren B."/>
        </authorList>
    </citation>
    <scope>NUCLEOTIDE SEQUENCE [LARGE SCALE GENOMIC DNA]</scope>
    <source>
        <strain evidence="4">MINIMUS1</strain>
    </source>
</reference>
<dbReference type="VEuPathDB" id="VectorBase:AMIN007574"/>
<evidence type="ECO:0000259" key="2">
    <source>
        <dbReference type="Pfam" id="PF16064"/>
    </source>
</evidence>
<feature type="region of interest" description="Disordered" evidence="1">
    <location>
        <begin position="73"/>
        <end position="110"/>
    </location>
</feature>
<dbReference type="InterPro" id="IPR032071">
    <property type="entry name" value="DUF4806"/>
</dbReference>
<dbReference type="AlphaFoldDB" id="A0A182WB46"/>